<reference evidence="1" key="1">
    <citation type="submission" date="2018-02" db="EMBL/GenBank/DDBJ databases">
        <title>The genomes of Aspergillus section Nigri reveals drivers in fungal speciation.</title>
        <authorList>
            <consortium name="DOE Joint Genome Institute"/>
            <person name="Vesth T.C."/>
            <person name="Nybo J."/>
            <person name="Theobald S."/>
            <person name="Brandl J."/>
            <person name="Frisvad J.C."/>
            <person name="Nielsen K.F."/>
            <person name="Lyhne E.K."/>
            <person name="Kogle M.E."/>
            <person name="Kuo A."/>
            <person name="Riley R."/>
            <person name="Clum A."/>
            <person name="Nolan M."/>
            <person name="Lipzen A."/>
            <person name="Salamov A."/>
            <person name="Henrissat B."/>
            <person name="Wiebenga A."/>
            <person name="De vries R.P."/>
            <person name="Grigoriev I.V."/>
            <person name="Mortensen U.H."/>
            <person name="Andersen M.R."/>
            <person name="Baker S.E."/>
        </authorList>
    </citation>
    <scope>NUCLEOTIDE SEQUENCE</scope>
    <source>
        <strain evidence="1">CBS 121060</strain>
    </source>
</reference>
<dbReference type="EMBL" id="KZ825022">
    <property type="protein sequence ID" value="RAH64080.1"/>
    <property type="molecule type" value="Genomic_DNA"/>
</dbReference>
<proteinExistence type="predicted"/>
<gene>
    <name evidence="1" type="ORF">BO66DRAFT_255231</name>
</gene>
<evidence type="ECO:0000313" key="2">
    <source>
        <dbReference type="Proteomes" id="UP000249661"/>
    </source>
</evidence>
<keyword evidence="2" id="KW-1185">Reference proteome</keyword>
<accession>A0ACD1GSC0</accession>
<protein>
    <submittedName>
        <fullName evidence="1">Uncharacterized protein</fullName>
    </submittedName>
</protein>
<dbReference type="Proteomes" id="UP000249661">
    <property type="component" value="Unassembled WGS sequence"/>
</dbReference>
<sequence length="151" mass="16677">MAAAVFLPYPASFADVIGLVLGVPETRTQRTRKKNGLFPTHPAGAPPTAFAASLLTHSLTISFLFLLSLFSPSLQLWCARYLNLDIPLCARRTWSSSFSRHHFLPLTLTPPPFLSPPHSRSPPLHILATLSTAPENLRSKIQTLIFPPFLH</sequence>
<name>A0ACD1GSC0_9EURO</name>
<organism evidence="1 2">
    <name type="scientific">Aspergillus aculeatinus CBS 121060</name>
    <dbReference type="NCBI Taxonomy" id="1448322"/>
    <lineage>
        <taxon>Eukaryota</taxon>
        <taxon>Fungi</taxon>
        <taxon>Dikarya</taxon>
        <taxon>Ascomycota</taxon>
        <taxon>Pezizomycotina</taxon>
        <taxon>Eurotiomycetes</taxon>
        <taxon>Eurotiomycetidae</taxon>
        <taxon>Eurotiales</taxon>
        <taxon>Aspergillaceae</taxon>
        <taxon>Aspergillus</taxon>
        <taxon>Aspergillus subgen. Circumdati</taxon>
    </lineage>
</organism>
<evidence type="ECO:0000313" key="1">
    <source>
        <dbReference type="EMBL" id="RAH64080.1"/>
    </source>
</evidence>